<feature type="domain" description="TTI1 C-terminal TPR" evidence="1">
    <location>
        <begin position="49"/>
        <end position="113"/>
    </location>
</feature>
<sequence length="217" mass="24888">MRIGRKAYRSRKSLYLVASQSKWATSWATKRLISGGISRLAKHLVAPERAFVLVLCMLSKIGSLLCKLNVAGKNIVTIAEACLPYLQVKKPKSHNLLFRLFEDLARIDPDTIWWYWASRSNSHELMVCLKLLVHFLVQTPLSGTPGYARLIFQDHGLKEFSSAYISILFVFPRLFPETDSLYCRAAHTCTPYLSTRMKQKWAHLVHVWITAKCDDLF</sequence>
<dbReference type="Pfam" id="PF24181">
    <property type="entry name" value="TPR_TTI1_C"/>
    <property type="match status" value="1"/>
</dbReference>
<name>A0AAV4Y2Z3_CAEEX</name>
<dbReference type="Proteomes" id="UP001054945">
    <property type="component" value="Unassembled WGS sequence"/>
</dbReference>
<organism evidence="2 3">
    <name type="scientific">Caerostris extrusa</name>
    <name type="common">Bark spider</name>
    <name type="synonym">Caerostris bankana</name>
    <dbReference type="NCBI Taxonomy" id="172846"/>
    <lineage>
        <taxon>Eukaryota</taxon>
        <taxon>Metazoa</taxon>
        <taxon>Ecdysozoa</taxon>
        <taxon>Arthropoda</taxon>
        <taxon>Chelicerata</taxon>
        <taxon>Arachnida</taxon>
        <taxon>Araneae</taxon>
        <taxon>Araneomorphae</taxon>
        <taxon>Entelegynae</taxon>
        <taxon>Araneoidea</taxon>
        <taxon>Araneidae</taxon>
        <taxon>Caerostris</taxon>
    </lineage>
</organism>
<evidence type="ECO:0000259" key="1">
    <source>
        <dbReference type="Pfam" id="PF24181"/>
    </source>
</evidence>
<gene>
    <name evidence="2" type="ORF">CEXT_807861</name>
</gene>
<evidence type="ECO:0000313" key="3">
    <source>
        <dbReference type="Proteomes" id="UP001054945"/>
    </source>
</evidence>
<comment type="caution">
    <text evidence="2">The sequence shown here is derived from an EMBL/GenBank/DDBJ whole genome shotgun (WGS) entry which is preliminary data.</text>
</comment>
<protein>
    <recommendedName>
        <fullName evidence="1">TTI1 C-terminal TPR domain-containing protein</fullName>
    </recommendedName>
</protein>
<accession>A0AAV4Y2Z3</accession>
<dbReference type="AlphaFoldDB" id="A0AAV4Y2Z3"/>
<dbReference type="InterPro" id="IPR057567">
    <property type="entry name" value="TPR_TTI1_C"/>
</dbReference>
<reference evidence="2 3" key="1">
    <citation type="submission" date="2021-06" db="EMBL/GenBank/DDBJ databases">
        <title>Caerostris extrusa draft genome.</title>
        <authorList>
            <person name="Kono N."/>
            <person name="Arakawa K."/>
        </authorList>
    </citation>
    <scope>NUCLEOTIDE SEQUENCE [LARGE SCALE GENOMIC DNA]</scope>
</reference>
<evidence type="ECO:0000313" key="2">
    <source>
        <dbReference type="EMBL" id="GIZ01518.1"/>
    </source>
</evidence>
<keyword evidence="3" id="KW-1185">Reference proteome</keyword>
<proteinExistence type="predicted"/>
<dbReference type="EMBL" id="BPLR01018680">
    <property type="protein sequence ID" value="GIZ01518.1"/>
    <property type="molecule type" value="Genomic_DNA"/>
</dbReference>